<protein>
    <recommendedName>
        <fullName evidence="2">Helicase-associated domain-containing protein</fullName>
    </recommendedName>
</protein>
<dbReference type="InterPro" id="IPR005114">
    <property type="entry name" value="Helicase_assoc"/>
</dbReference>
<dbReference type="PANTHER" id="PTHR33418">
    <property type="entry name" value="HELICASE-ASSOCIATED"/>
    <property type="match status" value="1"/>
</dbReference>
<proteinExistence type="predicted"/>
<dbReference type="EMBL" id="AGNL01023431">
    <property type="protein sequence ID" value="EJK59181.1"/>
    <property type="molecule type" value="Genomic_DNA"/>
</dbReference>
<feature type="domain" description="Helicase-associated" evidence="2">
    <location>
        <begin position="1047"/>
        <end position="1108"/>
    </location>
</feature>
<feature type="domain" description="Helicase-associated" evidence="2">
    <location>
        <begin position="1124"/>
        <end position="1186"/>
    </location>
</feature>
<keyword evidence="4" id="KW-1185">Reference proteome</keyword>
<feature type="domain" description="Helicase-associated" evidence="2">
    <location>
        <begin position="378"/>
        <end position="442"/>
    </location>
</feature>
<organism evidence="3 4">
    <name type="scientific">Thalassiosira oceanica</name>
    <name type="common">Marine diatom</name>
    <dbReference type="NCBI Taxonomy" id="159749"/>
    <lineage>
        <taxon>Eukaryota</taxon>
        <taxon>Sar</taxon>
        <taxon>Stramenopiles</taxon>
        <taxon>Ochrophyta</taxon>
        <taxon>Bacillariophyta</taxon>
        <taxon>Coscinodiscophyceae</taxon>
        <taxon>Thalassiosirophycidae</taxon>
        <taxon>Thalassiosirales</taxon>
        <taxon>Thalassiosiraceae</taxon>
        <taxon>Thalassiosira</taxon>
    </lineage>
</organism>
<evidence type="ECO:0000256" key="1">
    <source>
        <dbReference type="SAM" id="MobiDB-lite"/>
    </source>
</evidence>
<evidence type="ECO:0000313" key="3">
    <source>
        <dbReference type="EMBL" id="EJK59181.1"/>
    </source>
</evidence>
<sequence>GVCPKFVGIWRGGPSNSVESSKKRKLGPVTNADAASDEGKSSLMSGSERPLRKILAHRLIIGYKAKKETAETVRKRGREDMLMESLEHRRILLRNVKAGRLAAERNLDVKLAGGCAWDSSSTPTLDTNTRLEREKAVFYDEMSAAAELDAPPRLCKIVRRSSTETDSDEDFELDQEGEDDSQSDDEDSVESEGLEGFDALASAAADEEPRIPVRRARFSWEERFNELVEFKKVHGHCHVKQRSKNNSALSRFVKKMREYKNKYDKQPHRRRVLTASRIARLDELGFVWSLRDKQHIKSFDDRMQELAAFKAEHGHADIPRSLEDNMSLAGWAHSVRQSYRLIQKGGKPVLALTKEMIERLEAIGFRLRVKERGKIKQVPFEERIKSLAEFKDVHGHVNVGEADDLRLGRFCNHMRVARRAPQPGVTMKLTQDRISALDDLGFDWEPRKHYKRRFRDKVTTQYDDEEVSADHRSNSTSSDTDTPSRISERILELKNYSDSDEDFELDQEDEDDSQSDDEDSVESEGLEGFDALASAAADAADEEPRIPVRRTRWESMWEEKFNELVEFKKVHGHCDVKQRCKSNTELGRFVKKMRECKNKYDKQQYNGSVLTPSRIARLDELGFTWRFENRQHIKSFDDRMQELAAFKAEHGHADIPGSLKDNMSLARWAHVVRQSYRQIQKGGKPALALTREMIERLEAIGFRLRVKERGKIKQVPFEERIKSLAEFKDVHGHVNVVEADDLRLARFCNHMRVARRNPHFGWTMKITQDRISALDALGFEWDPQKKKRRKARRDIMTAQYDDEEVSAVHRSNSTSSDMDTRRPISERILELKIYFDKHGKLPTPKSNKSLWRFCSKLRNNYENRKDRLSPQDLETLSEIGFRWGSKAASRLNELKLHFDEHGHFDVSTSENARLAKYVFSIRSAYNNRDVGGKKSAWKISDETISELESMGFTWEQSRPRRSPTKRRSFESRVADLKKFKQRHGHLHVTREEDQSLFNFCSHVRYGQNHPGKGMVMTEERVKALDEIGFSWTGNRGTRTEARNERNRKSFESRLADLRQYKQQHGHLNVKQEEDKSLYNFCQNVRTGRNKPGIGMKITDERIKALDEICFPWGGLRSSGPKVITFEERLDELRNYKHRHGHMNVRWSDDISLAAYCSKLRFARKTKKTTRLNLIDAKIAALDSIGFDWF</sequence>
<evidence type="ECO:0000259" key="2">
    <source>
        <dbReference type="Pfam" id="PF03457"/>
    </source>
</evidence>
<feature type="region of interest" description="Disordered" evidence="1">
    <location>
        <begin position="464"/>
        <end position="487"/>
    </location>
</feature>
<dbReference type="PANTHER" id="PTHR33418:SF1">
    <property type="entry name" value="HELICASE-ASSOCIATED DOMAIN-CONTAINING PROTEIN"/>
    <property type="match status" value="1"/>
</dbReference>
<evidence type="ECO:0000313" key="4">
    <source>
        <dbReference type="Proteomes" id="UP000266841"/>
    </source>
</evidence>
<name>K0SE39_THAOC</name>
<comment type="caution">
    <text evidence="3">The sequence shown here is derived from an EMBL/GenBank/DDBJ whole genome shotgun (WGS) entry which is preliminary data.</text>
</comment>
<feature type="domain" description="Helicase-associated" evidence="2">
    <location>
        <begin position="218"/>
        <end position="286"/>
    </location>
</feature>
<reference evidence="3 4" key="1">
    <citation type="journal article" date="2012" name="Genome Biol.">
        <title>Genome and low-iron response of an oceanic diatom adapted to chronic iron limitation.</title>
        <authorList>
            <person name="Lommer M."/>
            <person name="Specht M."/>
            <person name="Roy A.S."/>
            <person name="Kraemer L."/>
            <person name="Andreson R."/>
            <person name="Gutowska M.A."/>
            <person name="Wolf J."/>
            <person name="Bergner S.V."/>
            <person name="Schilhabel M.B."/>
            <person name="Klostermeier U.C."/>
            <person name="Beiko R.G."/>
            <person name="Rosenstiel P."/>
            <person name="Hippler M."/>
            <person name="Laroche J."/>
        </authorList>
    </citation>
    <scope>NUCLEOTIDE SEQUENCE [LARGE SCALE GENOMIC DNA]</scope>
    <source>
        <strain evidence="3 4">CCMP1005</strain>
    </source>
</reference>
<dbReference type="Gene3D" id="6.10.140.530">
    <property type="match status" value="10"/>
</dbReference>
<feature type="non-terminal residue" evidence="3">
    <location>
        <position position="1"/>
    </location>
</feature>
<accession>K0SE39</accession>
<feature type="region of interest" description="Disordered" evidence="1">
    <location>
        <begin position="500"/>
        <end position="524"/>
    </location>
</feature>
<dbReference type="Proteomes" id="UP000266841">
    <property type="component" value="Unassembled WGS sequence"/>
</dbReference>
<dbReference type="AlphaFoldDB" id="K0SE39"/>
<feature type="compositionally biased region" description="Low complexity" evidence="1">
    <location>
        <begin position="474"/>
        <end position="485"/>
    </location>
</feature>
<feature type="domain" description="Helicase-associated" evidence="2">
    <location>
        <begin position="715"/>
        <end position="779"/>
    </location>
</feature>
<feature type="compositionally biased region" description="Acidic residues" evidence="1">
    <location>
        <begin position="165"/>
        <end position="192"/>
    </location>
</feature>
<feature type="domain" description="Helicase-associated" evidence="2">
    <location>
        <begin position="966"/>
        <end position="1029"/>
    </location>
</feature>
<feature type="domain" description="Helicase-associated" evidence="2">
    <location>
        <begin position="298"/>
        <end position="365"/>
    </location>
</feature>
<dbReference type="OrthoDB" id="66498at2759"/>
<dbReference type="Pfam" id="PF03457">
    <property type="entry name" value="HA"/>
    <property type="match status" value="9"/>
</dbReference>
<feature type="region of interest" description="Disordered" evidence="1">
    <location>
        <begin position="159"/>
        <end position="192"/>
    </location>
</feature>
<feature type="domain" description="Helicase-associated" evidence="2">
    <location>
        <begin position="553"/>
        <end position="623"/>
    </location>
</feature>
<feature type="domain" description="Helicase-associated" evidence="2">
    <location>
        <begin position="635"/>
        <end position="702"/>
    </location>
</feature>
<dbReference type="OMA" id="ESASFWW"/>
<feature type="region of interest" description="Disordered" evidence="1">
    <location>
        <begin position="13"/>
        <end position="47"/>
    </location>
</feature>
<gene>
    <name evidence="3" type="ORF">THAOC_20628</name>
</gene>